<dbReference type="GeneID" id="60604351"/>
<dbReference type="GO" id="GO:0008800">
    <property type="term" value="F:beta-lactamase activity"/>
    <property type="evidence" value="ECO:0007669"/>
    <property type="project" value="InterPro"/>
</dbReference>
<accession>A0A2Z2IYI9</accession>
<dbReference type="Pfam" id="PF13354">
    <property type="entry name" value="Beta-lactamase2"/>
    <property type="match status" value="1"/>
</dbReference>
<sequence>MTARMEMALENVLTRSGCEGWWCASRLHDGVTIGRKQDEKITVASLYKIRLLHLTLEAIQRGDLDPRLRVDVAPSKGTYEGYGFAAFDDAVNVSLRDLMKQVASVSDNVAAHEILRLLPAWAREAFLKRFPPHYDLQDRNSLVTAEKQLRQYVQSQGGSSTDIAFSAVSSLAEITNDLEQVWKDDSAAVRRSMCELLGLQVWRHRVPSGFPPSGVDIYGKTGTVGLLHGEASIIQVEGEEPIVVSIMLKQVVPEQAMSTHDGAIGEVARLLVDALR</sequence>
<proteinExistence type="predicted"/>
<dbReference type="Proteomes" id="UP000250197">
    <property type="component" value="Chromosome"/>
</dbReference>
<dbReference type="InterPro" id="IPR045155">
    <property type="entry name" value="Beta-lactam_cat"/>
</dbReference>
<dbReference type="PANTHER" id="PTHR35333:SF3">
    <property type="entry name" value="BETA-LACTAMASE-TYPE TRANSPEPTIDASE FOLD CONTAINING PROTEIN"/>
    <property type="match status" value="1"/>
</dbReference>
<keyword evidence="2" id="KW-0378">Hydrolase</keyword>
<evidence type="ECO:0000313" key="3">
    <source>
        <dbReference type="Proteomes" id="UP000250197"/>
    </source>
</evidence>
<dbReference type="GO" id="GO:0046677">
    <property type="term" value="P:response to antibiotic"/>
    <property type="evidence" value="ECO:0007669"/>
    <property type="project" value="InterPro"/>
</dbReference>
<evidence type="ECO:0000313" key="2">
    <source>
        <dbReference type="EMBL" id="ART21766.1"/>
    </source>
</evidence>
<dbReference type="Gene3D" id="3.40.710.10">
    <property type="entry name" value="DD-peptidase/beta-lactamase superfamily"/>
    <property type="match status" value="1"/>
</dbReference>
<protein>
    <submittedName>
        <fullName evidence="2">Serine hydrolase</fullName>
    </submittedName>
</protein>
<dbReference type="AlphaFoldDB" id="A0A2Z2IYI9"/>
<dbReference type="InterPro" id="IPR000871">
    <property type="entry name" value="Beta-lactam_class-A"/>
</dbReference>
<dbReference type="SUPFAM" id="SSF56601">
    <property type="entry name" value="beta-lactamase/transpeptidase-like"/>
    <property type="match status" value="1"/>
</dbReference>
<dbReference type="KEGG" id="cstr:CBE89_09855"/>
<feature type="domain" description="Beta-lactamase class A catalytic" evidence="1">
    <location>
        <begin position="25"/>
        <end position="247"/>
    </location>
</feature>
<organism evidence="2 3">
    <name type="scientific">Corynebacterium striatum</name>
    <dbReference type="NCBI Taxonomy" id="43770"/>
    <lineage>
        <taxon>Bacteria</taxon>
        <taxon>Bacillati</taxon>
        <taxon>Actinomycetota</taxon>
        <taxon>Actinomycetes</taxon>
        <taxon>Mycobacteriales</taxon>
        <taxon>Corynebacteriaceae</taxon>
        <taxon>Corynebacterium</taxon>
    </lineage>
</organism>
<gene>
    <name evidence="2" type="ORF">CBE89_09855</name>
</gene>
<dbReference type="EMBL" id="CP021252">
    <property type="protein sequence ID" value="ART21766.1"/>
    <property type="molecule type" value="Genomic_DNA"/>
</dbReference>
<dbReference type="RefSeq" id="WP_012360808.1">
    <property type="nucleotide sequence ID" value="NZ_CP021252.1"/>
</dbReference>
<dbReference type="PANTHER" id="PTHR35333">
    <property type="entry name" value="BETA-LACTAMASE"/>
    <property type="match status" value="1"/>
</dbReference>
<evidence type="ECO:0000259" key="1">
    <source>
        <dbReference type="Pfam" id="PF13354"/>
    </source>
</evidence>
<dbReference type="GO" id="GO:0030655">
    <property type="term" value="P:beta-lactam antibiotic catabolic process"/>
    <property type="evidence" value="ECO:0007669"/>
    <property type="project" value="InterPro"/>
</dbReference>
<reference evidence="2 3" key="1">
    <citation type="submission" date="2017-05" db="EMBL/GenBank/DDBJ databases">
        <title>Complete genome sequence of Corynebacterium striatum KC-Na-1 isolated from Neophocaena asiaeorientalis in Korea.</title>
        <authorList>
            <person name="Kim J.H."/>
            <person name="Lee K."/>
        </authorList>
    </citation>
    <scope>NUCLEOTIDE SEQUENCE [LARGE SCALE GENOMIC DNA]</scope>
    <source>
        <strain evidence="2 3">KC-Na-01</strain>
    </source>
</reference>
<dbReference type="InterPro" id="IPR012338">
    <property type="entry name" value="Beta-lactam/transpept-like"/>
</dbReference>
<name>A0A2Z2IYI9_CORST</name>